<dbReference type="Proteomes" id="UP000655016">
    <property type="component" value="Unassembled WGS sequence"/>
</dbReference>
<dbReference type="RefSeq" id="WP_163395823.1">
    <property type="nucleotide sequence ID" value="NZ_BMKP01000009.1"/>
</dbReference>
<feature type="transmembrane region" description="Helical" evidence="1">
    <location>
        <begin position="26"/>
        <end position="45"/>
    </location>
</feature>
<dbReference type="EMBL" id="BMKP01000009">
    <property type="protein sequence ID" value="GGF23448.1"/>
    <property type="molecule type" value="Genomic_DNA"/>
</dbReference>
<evidence type="ECO:0008006" key="4">
    <source>
        <dbReference type="Google" id="ProtNLM"/>
    </source>
</evidence>
<reference evidence="3" key="1">
    <citation type="journal article" date="2019" name="Int. J. Syst. Evol. Microbiol.">
        <title>The Global Catalogue of Microorganisms (GCM) 10K type strain sequencing project: providing services to taxonomists for standard genome sequencing and annotation.</title>
        <authorList>
            <consortium name="The Broad Institute Genomics Platform"/>
            <consortium name="The Broad Institute Genome Sequencing Center for Infectious Disease"/>
            <person name="Wu L."/>
            <person name="Ma J."/>
        </authorList>
    </citation>
    <scope>NUCLEOTIDE SEQUENCE [LARGE SCALE GENOMIC DNA]</scope>
    <source>
        <strain evidence="3">CGMCC 1.16060</strain>
    </source>
</reference>
<keyword evidence="3" id="KW-1185">Reference proteome</keyword>
<protein>
    <recommendedName>
        <fullName evidence="4">YcxB-like protein</fullName>
    </recommendedName>
</protein>
<evidence type="ECO:0000313" key="2">
    <source>
        <dbReference type="EMBL" id="GGF23448.1"/>
    </source>
</evidence>
<keyword evidence="1" id="KW-0812">Transmembrane</keyword>
<evidence type="ECO:0000313" key="3">
    <source>
        <dbReference type="Proteomes" id="UP000655016"/>
    </source>
</evidence>
<evidence type="ECO:0000256" key="1">
    <source>
        <dbReference type="SAM" id="Phobius"/>
    </source>
</evidence>
<comment type="caution">
    <text evidence="2">The sequence shown here is derived from an EMBL/GenBank/DDBJ whole genome shotgun (WGS) entry which is preliminary data.</text>
</comment>
<sequence length="180" mass="21012">MNNQIIKKCIEENELQLSFWDKISHYWSVIFVLIIPICSITYKIIDVINKTERPSRDGEIYLFVIPIIVSVLFYILQKKRLSFKIVETKLNIDEVFKITEETANELGWIINHKTKKYLTANTNPKFTSGSWGEQITLIFIENKILVNSICDLNKKSSLVSMGRNKKNELTFINNIKRASH</sequence>
<accession>A0ABQ1UNQ5</accession>
<name>A0ABQ1UNQ5_9FLAO</name>
<keyword evidence="1" id="KW-1133">Transmembrane helix</keyword>
<gene>
    <name evidence="2" type="ORF">GCM10011518_35950</name>
</gene>
<feature type="transmembrane region" description="Helical" evidence="1">
    <location>
        <begin position="60"/>
        <end position="76"/>
    </location>
</feature>
<proteinExistence type="predicted"/>
<keyword evidence="1" id="KW-0472">Membrane</keyword>
<organism evidence="2 3">
    <name type="scientific">Flavobacterium limi</name>
    <dbReference type="NCBI Taxonomy" id="2045105"/>
    <lineage>
        <taxon>Bacteria</taxon>
        <taxon>Pseudomonadati</taxon>
        <taxon>Bacteroidota</taxon>
        <taxon>Flavobacteriia</taxon>
        <taxon>Flavobacteriales</taxon>
        <taxon>Flavobacteriaceae</taxon>
        <taxon>Flavobacterium</taxon>
    </lineage>
</organism>